<organism evidence="2">
    <name type="scientific">Oceaniferula spumae</name>
    <dbReference type="NCBI Taxonomy" id="2979115"/>
    <lineage>
        <taxon>Bacteria</taxon>
        <taxon>Pseudomonadati</taxon>
        <taxon>Verrucomicrobiota</taxon>
        <taxon>Verrucomicrobiia</taxon>
        <taxon>Verrucomicrobiales</taxon>
        <taxon>Verrucomicrobiaceae</taxon>
        <taxon>Oceaniferula</taxon>
    </lineage>
</organism>
<keyword evidence="1" id="KW-0732">Signal</keyword>
<evidence type="ECO:0000256" key="1">
    <source>
        <dbReference type="ARBA" id="ARBA00022729"/>
    </source>
</evidence>
<evidence type="ECO:0008006" key="3">
    <source>
        <dbReference type="Google" id="ProtNLM"/>
    </source>
</evidence>
<dbReference type="KEGG" id="osu:NT6N_27380"/>
<dbReference type="InterPro" id="IPR050955">
    <property type="entry name" value="Plant_Biomass_Hydrol_Est"/>
</dbReference>
<accession>A0AAT9FP01</accession>
<dbReference type="Gene3D" id="3.40.50.1820">
    <property type="entry name" value="alpha/beta hydrolase"/>
    <property type="match status" value="1"/>
</dbReference>
<name>A0AAT9FP01_9BACT</name>
<reference evidence="2" key="1">
    <citation type="submission" date="2024-07" db="EMBL/GenBank/DDBJ databases">
        <title>Complete genome sequence of Verrucomicrobiaceae bacterium NT6N.</title>
        <authorList>
            <person name="Huang C."/>
            <person name="Takami H."/>
            <person name="Hamasaki K."/>
        </authorList>
    </citation>
    <scope>NUCLEOTIDE SEQUENCE</scope>
    <source>
        <strain evidence="2">NT6N</strain>
    </source>
</reference>
<proteinExistence type="predicted"/>
<dbReference type="EMBL" id="AP026866">
    <property type="protein sequence ID" value="BDS07698.1"/>
    <property type="molecule type" value="Genomic_DNA"/>
</dbReference>
<sequence>MGGALGVLCLSDALAQSPIAENTYAKWMDEALAGKSPAALNDETMLKEGDVAAAKTKLWAEYKAAAKRAGWDKHLLSVPEPIEKMTAGGKKPKLQAGKLTSDDKTMPYLFMAKGKKPAAGWPMFICLHGGGQHKVDTAHGWDVNTREWQAQMSLTARVYKPAGLYFIPRMADDRLGRWWHKHNIDIFTRMIRDAILFNDVDSNKIYIMGISQGGYGTCHLTPFLADLFAGGGSMAGGMMTVTENLRNVAFRSDIGEKDTMFKRIELAKELHTSIDALKAKDPDGYENVLAIQEGRGHGIDYSKSPSWLITHTRNPYPTKIVWRCYEKAGLYRDNFYWLSLTKTPEKGEFDLTASVDKARNLVTITAEEVIPAKEKDGKATRKPLTSSKVTVNLNDDMVDLDQEVTVMLNGKQVFKGKLKRSRFTMMKNLVKRGDINYAFPAEVTVGG</sequence>
<gene>
    <name evidence="2" type="ORF">NT6N_27380</name>
</gene>
<protein>
    <recommendedName>
        <fullName evidence="3">Poly(3-hydroxybutyrate) depolymerase</fullName>
    </recommendedName>
</protein>
<dbReference type="SUPFAM" id="SSF53474">
    <property type="entry name" value="alpha/beta-Hydrolases"/>
    <property type="match status" value="1"/>
</dbReference>
<dbReference type="PANTHER" id="PTHR43037:SF1">
    <property type="entry name" value="BLL1128 PROTEIN"/>
    <property type="match status" value="1"/>
</dbReference>
<dbReference type="AlphaFoldDB" id="A0AAT9FP01"/>
<evidence type="ECO:0000313" key="2">
    <source>
        <dbReference type="EMBL" id="BDS07698.1"/>
    </source>
</evidence>
<dbReference type="PANTHER" id="PTHR43037">
    <property type="entry name" value="UNNAMED PRODUCT-RELATED"/>
    <property type="match status" value="1"/>
</dbReference>
<dbReference type="InterPro" id="IPR029058">
    <property type="entry name" value="AB_hydrolase_fold"/>
</dbReference>